<organism evidence="6 15">
    <name type="scientific">Legionella moravica</name>
    <dbReference type="NCBI Taxonomy" id="39962"/>
    <lineage>
        <taxon>Bacteria</taxon>
        <taxon>Pseudomonadati</taxon>
        <taxon>Pseudomonadota</taxon>
        <taxon>Gammaproteobacteria</taxon>
        <taxon>Legionellales</taxon>
        <taxon>Legionellaceae</taxon>
        <taxon>Legionella</taxon>
    </lineage>
</organism>
<dbReference type="InterPro" id="IPR012337">
    <property type="entry name" value="RNaseH-like_sf"/>
</dbReference>
<dbReference type="Pfam" id="PF01609">
    <property type="entry name" value="DDE_Tnp_1"/>
    <property type="match status" value="1"/>
</dbReference>
<protein>
    <submittedName>
        <fullName evidence="6">Transposase</fullName>
    </submittedName>
</protein>
<feature type="domain" description="Transposase IS4-like" evidence="3">
    <location>
        <begin position="151"/>
        <end position="312"/>
    </location>
</feature>
<dbReference type="PANTHER" id="PTHR35404">
    <property type="entry name" value="TRANSPOSASE OF TN10"/>
    <property type="match status" value="1"/>
</dbReference>
<reference evidence="4 14" key="1">
    <citation type="submission" date="2015-11" db="EMBL/GenBank/DDBJ databases">
        <title>Genomic analysis of 38 Legionella species identifies large and diverse effector repertoires.</title>
        <authorList>
            <person name="Burstein D."/>
            <person name="Amaro F."/>
            <person name="Zusman T."/>
            <person name="Lifshitz Z."/>
            <person name="Cohen O."/>
            <person name="Gilbert J.A."/>
            <person name="Pupko T."/>
            <person name="Shuman H.A."/>
            <person name="Segal G."/>
        </authorList>
    </citation>
    <scope>NUCLEOTIDE SEQUENCE [LARGE SCALE GENOMIC DNA]</scope>
    <source>
        <strain evidence="4 14">ATCC 43877</strain>
    </source>
</reference>
<dbReference type="EMBL" id="UGOG01000001">
    <property type="protein sequence ID" value="STX61432.1"/>
    <property type="molecule type" value="Genomic_DNA"/>
</dbReference>
<keyword evidence="2" id="KW-0812">Transmembrane</keyword>
<reference evidence="6 15" key="2">
    <citation type="submission" date="2018-06" db="EMBL/GenBank/DDBJ databases">
        <authorList>
            <consortium name="Pathogen Informatics"/>
            <person name="Doyle S."/>
        </authorList>
    </citation>
    <scope>NUCLEOTIDE SEQUENCE [LARGE SCALE GENOMIC DNA]</scope>
    <source>
        <strain evidence="6 15">NCTC12239</strain>
    </source>
</reference>
<evidence type="ECO:0000313" key="15">
    <source>
        <dbReference type="Proteomes" id="UP000254040"/>
    </source>
</evidence>
<sequence>MEPIDLLHDHLMEECPFIHGKRLQALMDVACSLQKKQNLSLTAIGKGLTGNSSLKHKIKKVDRLEGNKHLYEEISSIYVGLSSFLFQYLHFQEDAPILIDLCYLKDEHEVQMLSAEIAFKGRSIPLYREVFGSGELSGRASSFLQGLMNCIPMNKTVVFIMDAGFGEDWLKAIEALGWFWLIRVRQGKMLKLSPDEEWCTVKDFIPQISEKTKSYNQAFIMKEHNRACRVVTTRRSPGDKRNLSRAPRNDKAGSNHYRRLAREPWILATNLPKEHFNATKVVNYYSKRMQIEQSFRDIKSHQLGLSARYAHTKSIYRWGVKMLLAAIVQLMFWIIGVIAHSQNYQRVFQANTVRDKKVFSYFYLGQLMIEFDKLQELNIDYENLPTLMEQELARKW</sequence>
<dbReference type="Gene3D" id="3.90.350.10">
    <property type="entry name" value="Transposase Inhibitor Protein From Tn5, Chain A, domain 1"/>
    <property type="match status" value="1"/>
</dbReference>
<dbReference type="InterPro" id="IPR002559">
    <property type="entry name" value="Transposase_11"/>
</dbReference>
<evidence type="ECO:0000313" key="11">
    <source>
        <dbReference type="EMBL" id="STX63062.1"/>
    </source>
</evidence>
<dbReference type="EMBL" id="UGOG01000001">
    <property type="protein sequence ID" value="STX61120.1"/>
    <property type="molecule type" value="Genomic_DNA"/>
</dbReference>
<dbReference type="EMBL" id="UGOG01000001">
    <property type="protein sequence ID" value="STX61924.1"/>
    <property type="molecule type" value="Genomic_DNA"/>
</dbReference>
<dbReference type="PANTHER" id="PTHR35404:SF8">
    <property type="entry name" value="TRANSPOSASE OF TN10"/>
    <property type="match status" value="1"/>
</dbReference>
<evidence type="ECO:0000313" key="10">
    <source>
        <dbReference type="EMBL" id="STX62673.1"/>
    </source>
</evidence>
<evidence type="ECO:0000256" key="1">
    <source>
        <dbReference type="SAM" id="MobiDB-lite"/>
    </source>
</evidence>
<evidence type="ECO:0000259" key="3">
    <source>
        <dbReference type="Pfam" id="PF01609"/>
    </source>
</evidence>
<dbReference type="EMBL" id="UGOG01000001">
    <property type="protein sequence ID" value="STX61781.1"/>
    <property type="molecule type" value="Genomic_DNA"/>
</dbReference>
<accession>A0A378JVD8</accession>
<dbReference type="EMBL" id="UGOG01000001">
    <property type="protein sequence ID" value="STX63225.1"/>
    <property type="molecule type" value="Genomic_DNA"/>
</dbReference>
<dbReference type="EMBL" id="UGOG01000001">
    <property type="protein sequence ID" value="STX62673.1"/>
    <property type="molecule type" value="Genomic_DNA"/>
</dbReference>
<evidence type="ECO:0000313" key="8">
    <source>
        <dbReference type="EMBL" id="STX61781.1"/>
    </source>
</evidence>
<keyword evidence="2" id="KW-1133">Transmembrane helix</keyword>
<evidence type="ECO:0000313" key="5">
    <source>
        <dbReference type="EMBL" id="STX61120.1"/>
    </source>
</evidence>
<evidence type="ECO:0000313" key="14">
    <source>
        <dbReference type="Proteomes" id="UP000054985"/>
    </source>
</evidence>
<dbReference type="GO" id="GO:0004803">
    <property type="term" value="F:transposase activity"/>
    <property type="evidence" value="ECO:0007669"/>
    <property type="project" value="InterPro"/>
</dbReference>
<dbReference type="InterPro" id="IPR047658">
    <property type="entry name" value="IS4-like_transpos"/>
</dbReference>
<dbReference type="AlphaFoldDB" id="A0A378JVD8"/>
<feature type="transmembrane region" description="Helical" evidence="2">
    <location>
        <begin position="318"/>
        <end position="339"/>
    </location>
</feature>
<dbReference type="EMBL" id="LNYN01000004">
    <property type="protein sequence ID" value="KTD39133.1"/>
    <property type="molecule type" value="Genomic_DNA"/>
</dbReference>
<dbReference type="GO" id="GO:0006313">
    <property type="term" value="P:DNA transposition"/>
    <property type="evidence" value="ECO:0007669"/>
    <property type="project" value="InterPro"/>
</dbReference>
<dbReference type="EMBL" id="UGOG01000001">
    <property type="protein sequence ID" value="STX61758.1"/>
    <property type="molecule type" value="Genomic_DNA"/>
</dbReference>
<feature type="compositionally biased region" description="Basic and acidic residues" evidence="1">
    <location>
        <begin position="236"/>
        <end position="253"/>
    </location>
</feature>
<evidence type="ECO:0000313" key="7">
    <source>
        <dbReference type="EMBL" id="STX61758.1"/>
    </source>
</evidence>
<dbReference type="STRING" id="39962.Lmor_0161"/>
<dbReference type="Proteomes" id="UP000254040">
    <property type="component" value="Unassembled WGS sequence"/>
</dbReference>
<feature type="region of interest" description="Disordered" evidence="1">
    <location>
        <begin position="232"/>
        <end position="253"/>
    </location>
</feature>
<dbReference type="GO" id="GO:0003677">
    <property type="term" value="F:DNA binding"/>
    <property type="evidence" value="ECO:0007669"/>
    <property type="project" value="InterPro"/>
</dbReference>
<evidence type="ECO:0000256" key="2">
    <source>
        <dbReference type="SAM" id="Phobius"/>
    </source>
</evidence>
<keyword evidence="14" id="KW-1185">Reference proteome</keyword>
<dbReference type="SUPFAM" id="SSF53098">
    <property type="entry name" value="Ribonuclease H-like"/>
    <property type="match status" value="1"/>
</dbReference>
<evidence type="ECO:0000313" key="6">
    <source>
        <dbReference type="EMBL" id="STX61432.1"/>
    </source>
</evidence>
<dbReference type="Proteomes" id="UP000054985">
    <property type="component" value="Unassembled WGS sequence"/>
</dbReference>
<dbReference type="RefSeq" id="WP_165482384.1">
    <property type="nucleotide sequence ID" value="NZ_CAAAJG010000035.1"/>
</dbReference>
<evidence type="ECO:0000313" key="9">
    <source>
        <dbReference type="EMBL" id="STX61924.1"/>
    </source>
</evidence>
<keyword evidence="2" id="KW-0472">Membrane</keyword>
<dbReference type="EMBL" id="UGOG01000001">
    <property type="protein sequence ID" value="STX63659.1"/>
    <property type="molecule type" value="Genomic_DNA"/>
</dbReference>
<dbReference type="EMBL" id="UGOG01000001">
    <property type="protein sequence ID" value="STX63062.1"/>
    <property type="molecule type" value="Genomic_DNA"/>
</dbReference>
<evidence type="ECO:0000313" key="13">
    <source>
        <dbReference type="EMBL" id="STX63659.1"/>
    </source>
</evidence>
<name>A0A378JVD8_9GAMM</name>
<gene>
    <name evidence="6" type="primary">tnpR_2</name>
    <name evidence="4" type="synonym">tnpR</name>
    <name evidence="5" type="synonym">tnpR_1</name>
    <name evidence="7" type="synonym">tnpR_3</name>
    <name evidence="8" type="synonym">tnpR_4</name>
    <name evidence="9" type="synonym">tnpR_5</name>
    <name evidence="10" type="synonym">tnpR_6</name>
    <name evidence="11" type="synonym">tnpR_7</name>
    <name evidence="12" type="synonym">tnpR_8</name>
    <name evidence="13" type="synonym">tnpR_9</name>
    <name evidence="4" type="ORF">Lmor_0161</name>
    <name evidence="5" type="ORF">NCTC12239_00023</name>
    <name evidence="6" type="ORF">NCTC12239_00347</name>
    <name evidence="7" type="ORF">NCTC12239_00676</name>
    <name evidence="8" type="ORF">NCTC12239_00699</name>
    <name evidence="9" type="ORF">NCTC12239_00842</name>
    <name evidence="10" type="ORF">NCTC12239_01610</name>
    <name evidence="11" type="ORF">NCTC12239_02003</name>
    <name evidence="12" type="ORF">NCTC12239_02168</name>
    <name evidence="13" type="ORF">NCTC12239_02607</name>
</gene>
<proteinExistence type="predicted"/>
<evidence type="ECO:0000313" key="4">
    <source>
        <dbReference type="EMBL" id="KTD39133.1"/>
    </source>
</evidence>
<dbReference type="NCBIfam" id="NF033591">
    <property type="entry name" value="transpos_IS4_2"/>
    <property type="match status" value="1"/>
</dbReference>
<evidence type="ECO:0000313" key="12">
    <source>
        <dbReference type="EMBL" id="STX63225.1"/>
    </source>
</evidence>